<keyword evidence="3" id="KW-0732">Signal</keyword>
<dbReference type="Proteomes" id="UP001165378">
    <property type="component" value="Unassembled WGS sequence"/>
</dbReference>
<dbReference type="CDD" id="cd00995">
    <property type="entry name" value="PBP2_NikA_DppA_OppA_like"/>
    <property type="match status" value="1"/>
</dbReference>
<feature type="domain" description="Solute-binding protein family 5" evidence="4">
    <location>
        <begin position="44"/>
        <end position="404"/>
    </location>
</feature>
<evidence type="ECO:0000256" key="1">
    <source>
        <dbReference type="ARBA" id="ARBA00005695"/>
    </source>
</evidence>
<evidence type="ECO:0000256" key="2">
    <source>
        <dbReference type="ARBA" id="ARBA00022448"/>
    </source>
</evidence>
<dbReference type="PANTHER" id="PTHR30290">
    <property type="entry name" value="PERIPLASMIC BINDING COMPONENT OF ABC TRANSPORTER"/>
    <property type="match status" value="1"/>
</dbReference>
<evidence type="ECO:0000313" key="6">
    <source>
        <dbReference type="Proteomes" id="UP001165378"/>
    </source>
</evidence>
<comment type="caution">
    <text evidence="5">The sequence shown here is derived from an EMBL/GenBank/DDBJ whole genome shotgun (WGS) entry which is preliminary data.</text>
</comment>
<dbReference type="SUPFAM" id="SSF53850">
    <property type="entry name" value="Periplasmic binding protein-like II"/>
    <property type="match status" value="1"/>
</dbReference>
<dbReference type="GO" id="GO:0043190">
    <property type="term" value="C:ATP-binding cassette (ABC) transporter complex"/>
    <property type="evidence" value="ECO:0007669"/>
    <property type="project" value="InterPro"/>
</dbReference>
<dbReference type="Pfam" id="PF00496">
    <property type="entry name" value="SBP_bac_5"/>
    <property type="match status" value="1"/>
</dbReference>
<accession>A0AA41PZ58</accession>
<dbReference type="RefSeq" id="WP_235052730.1">
    <property type="nucleotide sequence ID" value="NZ_JAKFHA010000007.1"/>
</dbReference>
<dbReference type="InterPro" id="IPR030678">
    <property type="entry name" value="Peptide/Ni-bd"/>
</dbReference>
<proteinExistence type="inferred from homology"/>
<dbReference type="InterPro" id="IPR039424">
    <property type="entry name" value="SBP_5"/>
</dbReference>
<dbReference type="GO" id="GO:0042597">
    <property type="term" value="C:periplasmic space"/>
    <property type="evidence" value="ECO:0007669"/>
    <property type="project" value="UniProtKB-ARBA"/>
</dbReference>
<sequence>MTMLLPGDARGLDPYTASASNVADGSRLSALYDVLVWSDPATGTIQPQMAESLAPEGDASNWLLTLRPGIKFTDGADLDAQAVQRAWQKHLDAKLRSVGATALIGVTLTVEDKLRLRIKLPAPNANFDRMVARLLNFIPSPNTLEPAALEASKRQPVGAGPYKLREWVAGSHMTLDRNPGYWQAGAGKPHLDTVVFRVNADTPAATRMIDAGDADITVSTDMLLIEEARDRGLSVGDIPLNGGLMIVFNMRADEAFANPDLRRAVVLSLNSLEIDKRFYNGIGAPAKGIFDSSSPLANVLLASPENDPVEAATLFAKATQNGRKPLSLTYVVPRSPKAETIAAYIKSRVEETSKNTVTMNVAVEDIPNFIKRTSLDANFDAAVFQLWADDPEPGLYQFLHSKAMYSNVMGYNSPLVDQALTEARNTSDQEQRAQAYTKVQVQLNKDLPFYVYQEAVAAYVCAPRVTGLQLFNDGVLLFDRIGMRK</sequence>
<comment type="similarity">
    <text evidence="1">Belongs to the bacterial solute-binding protein 5 family.</text>
</comment>
<name>A0AA41PZ58_9ACTN</name>
<organism evidence="5 6">
    <name type="scientific">Yinghuangia soli</name>
    <dbReference type="NCBI Taxonomy" id="2908204"/>
    <lineage>
        <taxon>Bacteria</taxon>
        <taxon>Bacillati</taxon>
        <taxon>Actinomycetota</taxon>
        <taxon>Actinomycetes</taxon>
        <taxon>Kitasatosporales</taxon>
        <taxon>Streptomycetaceae</taxon>
        <taxon>Yinghuangia</taxon>
    </lineage>
</organism>
<dbReference type="InterPro" id="IPR000914">
    <property type="entry name" value="SBP_5_dom"/>
</dbReference>
<dbReference type="Gene3D" id="3.40.190.10">
    <property type="entry name" value="Periplasmic binding protein-like II"/>
    <property type="match status" value="1"/>
</dbReference>
<dbReference type="GO" id="GO:1904680">
    <property type="term" value="F:peptide transmembrane transporter activity"/>
    <property type="evidence" value="ECO:0007669"/>
    <property type="project" value="TreeGrafter"/>
</dbReference>
<keyword evidence="6" id="KW-1185">Reference proteome</keyword>
<dbReference type="PANTHER" id="PTHR30290:SF9">
    <property type="entry name" value="OLIGOPEPTIDE-BINDING PROTEIN APPA"/>
    <property type="match status" value="1"/>
</dbReference>
<evidence type="ECO:0000259" key="4">
    <source>
        <dbReference type="Pfam" id="PF00496"/>
    </source>
</evidence>
<evidence type="ECO:0000313" key="5">
    <source>
        <dbReference type="EMBL" id="MCF2528565.1"/>
    </source>
</evidence>
<reference evidence="5" key="1">
    <citation type="submission" date="2022-01" db="EMBL/GenBank/DDBJ databases">
        <title>Genome-Based Taxonomic Classification of the Phylum Actinobacteria.</title>
        <authorList>
            <person name="Gao Y."/>
        </authorList>
    </citation>
    <scope>NUCLEOTIDE SEQUENCE</scope>
    <source>
        <strain evidence="5">KLBMP 8922</strain>
    </source>
</reference>
<dbReference type="EMBL" id="JAKFHA010000007">
    <property type="protein sequence ID" value="MCF2528565.1"/>
    <property type="molecule type" value="Genomic_DNA"/>
</dbReference>
<evidence type="ECO:0000256" key="3">
    <source>
        <dbReference type="ARBA" id="ARBA00022729"/>
    </source>
</evidence>
<dbReference type="GO" id="GO:0015833">
    <property type="term" value="P:peptide transport"/>
    <property type="evidence" value="ECO:0007669"/>
    <property type="project" value="TreeGrafter"/>
</dbReference>
<keyword evidence="2" id="KW-0813">Transport</keyword>
<dbReference type="AlphaFoldDB" id="A0AA41PZ58"/>
<gene>
    <name evidence="5" type="ORF">LZ495_15240</name>
</gene>
<dbReference type="Gene3D" id="3.10.105.10">
    <property type="entry name" value="Dipeptide-binding Protein, Domain 3"/>
    <property type="match status" value="1"/>
</dbReference>
<protein>
    <submittedName>
        <fullName evidence="5">ABC transporter substrate-binding protein</fullName>
    </submittedName>
</protein>
<dbReference type="PIRSF" id="PIRSF002741">
    <property type="entry name" value="MppA"/>
    <property type="match status" value="1"/>
</dbReference>